<dbReference type="Proteomes" id="UP001621713">
    <property type="component" value="Unassembled WGS sequence"/>
</dbReference>
<keyword evidence="2" id="KW-1185">Reference proteome</keyword>
<evidence type="ECO:0000313" key="2">
    <source>
        <dbReference type="Proteomes" id="UP001621713"/>
    </source>
</evidence>
<name>A0ABW8PJL6_9FLAO</name>
<dbReference type="EMBL" id="JAZHOJ010000044">
    <property type="protein sequence ID" value="MFK7004790.1"/>
    <property type="molecule type" value="Genomic_DNA"/>
</dbReference>
<accession>A0ABW8PJL6</accession>
<proteinExistence type="predicted"/>
<protein>
    <submittedName>
        <fullName evidence="1">Uncharacterized protein</fullName>
    </submittedName>
</protein>
<evidence type="ECO:0000313" key="1">
    <source>
        <dbReference type="EMBL" id="MFK7004790.1"/>
    </source>
</evidence>
<gene>
    <name evidence="1" type="ORF">V3467_13170</name>
</gene>
<comment type="caution">
    <text evidence="1">The sequence shown here is derived from an EMBL/GenBank/DDBJ whole genome shotgun (WGS) entry which is preliminary data.</text>
</comment>
<reference evidence="1 2" key="1">
    <citation type="submission" date="2024-02" db="EMBL/GenBank/DDBJ databases">
        <title>Comparative Genomic Analysis of Flavobacterium Species Causing Columnaris Disease of Freshwater Fish in Thailand: Insights into Virulence and Resistance Mechanisms.</title>
        <authorList>
            <person name="Nguyen D."/>
            <person name="Chokmangmeepisarn P."/>
            <person name="Khianchaikhan K."/>
            <person name="Morishita M."/>
            <person name="Bunnoy A."/>
            <person name="Rodkhum C."/>
        </authorList>
    </citation>
    <scope>NUCLEOTIDE SEQUENCE [LARGE SCALE GENOMIC DNA]</scope>
    <source>
        <strain evidence="1 2">PCBSB2203</strain>
    </source>
</reference>
<organism evidence="1 2">
    <name type="scientific">Flavobacterium covae</name>
    <dbReference type="NCBI Taxonomy" id="2906076"/>
    <lineage>
        <taxon>Bacteria</taxon>
        <taxon>Pseudomonadati</taxon>
        <taxon>Bacteroidota</taxon>
        <taxon>Flavobacteriia</taxon>
        <taxon>Flavobacteriales</taxon>
        <taxon>Flavobacteriaceae</taxon>
        <taxon>Flavobacterium</taxon>
    </lineage>
</organism>
<dbReference type="RefSeq" id="WP_088467045.1">
    <property type="nucleotide sequence ID" value="NZ_JAZHOJ010000044.1"/>
</dbReference>
<sequence>MKIKLKLTPDQLTKLNTLMSKIDEVYKPDTMEGKAIKSISYGITDKIHNKYLKLQRSLGLFSQNETIRYDLAYHEAFALFKILNAILGVKPDHDLQTIHNFIHQKIIV</sequence>